<reference evidence="1 2" key="2">
    <citation type="submission" date="2018-03" db="EMBL/GenBank/DDBJ databases">
        <title>Genetic Diversity and Phenotypic Plasticity of AHL Mediated Quorum Sensing in Environmental Strains of Vibrio mediterranei.</title>
        <authorList>
            <person name="Lantoine F."/>
            <person name="Vouve F."/>
        </authorList>
    </citation>
    <scope>NUCLEOTIDE SEQUENCE [LARGE SCALE GENOMIC DNA]</scope>
    <source>
        <strain evidence="1 2">17LN0615E</strain>
    </source>
</reference>
<dbReference type="EMBL" id="NWTN01000001">
    <property type="protein sequence ID" value="PRQ69459.1"/>
    <property type="molecule type" value="Genomic_DNA"/>
</dbReference>
<protein>
    <recommendedName>
        <fullName evidence="3">Reverse transcriptase domain-containing protein</fullName>
    </recommendedName>
</protein>
<gene>
    <name evidence="1" type="ORF">COR51_02375</name>
</gene>
<accession>A0ABX5DIB5</accession>
<dbReference type="SUPFAM" id="SSF56672">
    <property type="entry name" value="DNA/RNA polymerases"/>
    <property type="match status" value="1"/>
</dbReference>
<keyword evidence="2" id="KW-1185">Reference proteome</keyword>
<dbReference type="CDD" id="cd01646">
    <property type="entry name" value="RT_Bac_retron_I"/>
    <property type="match status" value="1"/>
</dbReference>
<reference evidence="1 2" key="1">
    <citation type="submission" date="2017-09" db="EMBL/GenBank/DDBJ databases">
        <authorList>
            <person name="Girard L."/>
            <person name="Lami R."/>
            <person name="Suzuki M."/>
            <person name="Baudart J."/>
        </authorList>
    </citation>
    <scope>NUCLEOTIDE SEQUENCE [LARGE SCALE GENOMIC DNA]</scope>
    <source>
        <strain evidence="1 2">17LN0615E</strain>
    </source>
</reference>
<evidence type="ECO:0008006" key="3">
    <source>
        <dbReference type="Google" id="ProtNLM"/>
    </source>
</evidence>
<name>A0ABX5DIB5_9VIBR</name>
<proteinExistence type="predicted"/>
<sequence>MNMNSTLAIKALNQYRKRDLYSYLSLRYYLDNSFANSDRWINEISAKLHCDNELSGYLRTYHYKDKIEGSYIHRDVYLPGPNESLSEIALLTELAKHKCFHPKPYVYSYRLSNVDDKTSVFEPYFNGFKERHKEIATACWKIENGLVLYTDIKKFYPSISHEDAKRVWEEKSRSANLARNFVNIGNSILDKHKRVSETDGTGRGLLTGPMFSHVIANLLLDEIDQKMYEVTDGNYWRYVDDVTFVGTSQQVMYWREKLVEYFNELNLELHDGDKDFTVLNNDWLVGEGDFEDNFGLSWVSLIADVKRFLIANPEKRDLLNEEFVRSDIRIPVLDYSNIVKESSYLERFSDWTKKYKWSKKAVNKINVRYLLSSAKECKNELYIALDKLLESNDFNSEFGKKRLIPKIRFLSGRLIYLLDGKELLELSYRLKDVPELNLIASTMKTVATRDVTECLCMGSNATQAAAQLLEVNGKPVTVDIKSIEGVNVEVIKQSLSILELHGISHNCDIEMSELRKFALNEDNSSLMKSKDWFVREIACLHGIGPARHKDMLYSCFDRNEELALDVLNQLQHSSSM</sequence>
<evidence type="ECO:0000313" key="1">
    <source>
        <dbReference type="EMBL" id="PRQ69459.1"/>
    </source>
</evidence>
<comment type="caution">
    <text evidence="1">The sequence shown here is derived from an EMBL/GenBank/DDBJ whole genome shotgun (WGS) entry which is preliminary data.</text>
</comment>
<organism evidence="1 2">
    <name type="scientific">Vibrio mediterranei</name>
    <dbReference type="NCBI Taxonomy" id="689"/>
    <lineage>
        <taxon>Bacteria</taxon>
        <taxon>Pseudomonadati</taxon>
        <taxon>Pseudomonadota</taxon>
        <taxon>Gammaproteobacteria</taxon>
        <taxon>Vibrionales</taxon>
        <taxon>Vibrionaceae</taxon>
        <taxon>Vibrio</taxon>
    </lineage>
</organism>
<dbReference type="InterPro" id="IPR043502">
    <property type="entry name" value="DNA/RNA_pol_sf"/>
</dbReference>
<evidence type="ECO:0000313" key="2">
    <source>
        <dbReference type="Proteomes" id="UP000238163"/>
    </source>
</evidence>
<dbReference type="Proteomes" id="UP000238163">
    <property type="component" value="Unassembled WGS sequence"/>
</dbReference>